<protein>
    <recommendedName>
        <fullName evidence="1">Protein kinase domain-containing protein</fullName>
    </recommendedName>
</protein>
<dbReference type="GO" id="GO:0007131">
    <property type="term" value="P:reciprocal meiotic recombination"/>
    <property type="evidence" value="ECO:0007669"/>
    <property type="project" value="TreeGrafter"/>
</dbReference>
<dbReference type="GO" id="GO:0004672">
    <property type="term" value="F:protein kinase activity"/>
    <property type="evidence" value="ECO:0007669"/>
    <property type="project" value="InterPro"/>
</dbReference>
<feature type="domain" description="Protein kinase" evidence="1">
    <location>
        <begin position="1"/>
        <end position="148"/>
    </location>
</feature>
<evidence type="ECO:0000259" key="1">
    <source>
        <dbReference type="PROSITE" id="PS50011"/>
    </source>
</evidence>
<comment type="caution">
    <text evidence="2">The sequence shown here is derived from an EMBL/GenBank/DDBJ whole genome shotgun (WGS) entry which is preliminary data.</text>
</comment>
<dbReference type="PANTHER" id="PTHR36722">
    <property type="entry name" value="TYPE 2 DNA TOPOISOMERASE 6 SUBUNIT B-LIKE"/>
    <property type="match status" value="1"/>
</dbReference>
<name>A0AAP0I2L4_9MAGN</name>
<dbReference type="Gene3D" id="1.10.510.10">
    <property type="entry name" value="Transferase(Phosphotransferase) domain 1"/>
    <property type="match status" value="1"/>
</dbReference>
<dbReference type="PANTHER" id="PTHR36722:SF1">
    <property type="entry name" value="TYPE 2 DNA TOPOISOMERASE 6 SUBUNIT B-LIKE"/>
    <property type="match status" value="1"/>
</dbReference>
<proteinExistence type="predicted"/>
<accession>A0AAP0I2L4</accession>
<keyword evidence="3" id="KW-1185">Reference proteome</keyword>
<dbReference type="GO" id="GO:0005524">
    <property type="term" value="F:ATP binding"/>
    <property type="evidence" value="ECO:0007669"/>
    <property type="project" value="InterPro"/>
</dbReference>
<dbReference type="InterPro" id="IPR011009">
    <property type="entry name" value="Kinase-like_dom_sf"/>
</dbReference>
<dbReference type="InterPro" id="IPR000719">
    <property type="entry name" value="Prot_kinase_dom"/>
</dbReference>
<dbReference type="SUPFAM" id="SSF56112">
    <property type="entry name" value="Protein kinase-like (PK-like)"/>
    <property type="match status" value="1"/>
</dbReference>
<dbReference type="AlphaFoldDB" id="A0AAP0I2L4"/>
<organism evidence="2 3">
    <name type="scientific">Stephania yunnanensis</name>
    <dbReference type="NCBI Taxonomy" id="152371"/>
    <lineage>
        <taxon>Eukaryota</taxon>
        <taxon>Viridiplantae</taxon>
        <taxon>Streptophyta</taxon>
        <taxon>Embryophyta</taxon>
        <taxon>Tracheophyta</taxon>
        <taxon>Spermatophyta</taxon>
        <taxon>Magnoliopsida</taxon>
        <taxon>Ranunculales</taxon>
        <taxon>Menispermaceae</taxon>
        <taxon>Menispermoideae</taxon>
        <taxon>Cissampelideae</taxon>
        <taxon>Stephania</taxon>
    </lineage>
</organism>
<dbReference type="PROSITE" id="PS50011">
    <property type="entry name" value="PROTEIN_KINASE_DOM"/>
    <property type="match status" value="1"/>
</dbReference>
<dbReference type="GO" id="GO:0000793">
    <property type="term" value="C:condensed chromosome"/>
    <property type="evidence" value="ECO:0007669"/>
    <property type="project" value="TreeGrafter"/>
</dbReference>
<evidence type="ECO:0000313" key="3">
    <source>
        <dbReference type="Proteomes" id="UP001420932"/>
    </source>
</evidence>
<dbReference type="Proteomes" id="UP001420932">
    <property type="component" value="Unassembled WGS sequence"/>
</dbReference>
<reference evidence="2 3" key="1">
    <citation type="submission" date="2024-01" db="EMBL/GenBank/DDBJ databases">
        <title>Genome assemblies of Stephania.</title>
        <authorList>
            <person name="Yang L."/>
        </authorList>
    </citation>
    <scope>NUCLEOTIDE SEQUENCE [LARGE SCALE GENOMIC DNA]</scope>
    <source>
        <strain evidence="2">YNDBR</strain>
        <tissue evidence="2">Leaf</tissue>
    </source>
</reference>
<dbReference type="InterPro" id="IPR034566">
    <property type="entry name" value="MTOPVIB_plant"/>
</dbReference>
<dbReference type="GO" id="GO:0042138">
    <property type="term" value="P:meiotic DNA double-strand break formation"/>
    <property type="evidence" value="ECO:0007669"/>
    <property type="project" value="InterPro"/>
</dbReference>
<dbReference type="EMBL" id="JBBNAF010000010">
    <property type="protein sequence ID" value="KAK9107937.1"/>
    <property type="molecule type" value="Genomic_DNA"/>
</dbReference>
<dbReference type="GO" id="GO:0030674">
    <property type="term" value="F:protein-macromolecule adaptor activity"/>
    <property type="evidence" value="ECO:0007669"/>
    <property type="project" value="TreeGrafter"/>
</dbReference>
<gene>
    <name evidence="2" type="ORF">Syun_023948</name>
</gene>
<evidence type="ECO:0000313" key="2">
    <source>
        <dbReference type="EMBL" id="KAK9107937.1"/>
    </source>
</evidence>
<sequence>MGKLLNIQLSQLPIYIESTWLVSGKLSSYGYEAPEFEKGSYTFKSDIYSFGVVLLELLTGRNHTTVFYFQNFLLCPISSSLLSSLASIDWKSFGLNVKSSAIDEDGDAVLEWENLPPLSSSGKSNTSIGSKVEFGVQISKVSKIRWLS</sequence>